<dbReference type="SMR" id="A0A3P6DX87"/>
<reference evidence="3" key="1">
    <citation type="submission" date="2018-11" db="EMBL/GenBank/DDBJ databases">
        <authorList>
            <consortium name="Genoscope - CEA"/>
            <person name="William W."/>
        </authorList>
    </citation>
    <scope>NUCLEOTIDE SEQUENCE</scope>
</reference>
<dbReference type="InterPro" id="IPR050667">
    <property type="entry name" value="PPR-containing_protein"/>
</dbReference>
<dbReference type="PANTHER" id="PTHR47939">
    <property type="entry name" value="MEMBRANE-ASSOCIATED SALT-INDUCIBLE PROTEIN-LIKE"/>
    <property type="match status" value="1"/>
</dbReference>
<organism evidence="3">
    <name type="scientific">Brassica oleracea</name>
    <name type="common">Wild cabbage</name>
    <dbReference type="NCBI Taxonomy" id="3712"/>
    <lineage>
        <taxon>Eukaryota</taxon>
        <taxon>Viridiplantae</taxon>
        <taxon>Streptophyta</taxon>
        <taxon>Embryophyta</taxon>
        <taxon>Tracheophyta</taxon>
        <taxon>Spermatophyta</taxon>
        <taxon>Magnoliopsida</taxon>
        <taxon>eudicotyledons</taxon>
        <taxon>Gunneridae</taxon>
        <taxon>Pentapetalae</taxon>
        <taxon>rosids</taxon>
        <taxon>malvids</taxon>
        <taxon>Brassicales</taxon>
        <taxon>Brassicaceae</taxon>
        <taxon>Brassiceae</taxon>
        <taxon>Brassica</taxon>
    </lineage>
</organism>
<evidence type="ECO:0000256" key="2">
    <source>
        <dbReference type="ARBA" id="ARBA00022737"/>
    </source>
</evidence>
<dbReference type="SUPFAM" id="SSF48452">
    <property type="entry name" value="TPR-like"/>
    <property type="match status" value="1"/>
</dbReference>
<gene>
    <name evidence="3" type="ORF">BOLC9T53764H</name>
</gene>
<dbReference type="EMBL" id="LR031875">
    <property type="protein sequence ID" value="VDD28441.1"/>
    <property type="molecule type" value="Genomic_DNA"/>
</dbReference>
<sequence length="124" mass="14206">MVLCLVKLRRFDEARADLDRVLASSYVPSNNACRLVVDELCNKDEYLEAYLYFEQVKARGSGLRIWCCKRLFKGLCGHGHLDEAVGMLDTLCEITRMLLPVHLYKSLCYSRLTIEAIKVVKDMA</sequence>
<comment type="similarity">
    <text evidence="1">Belongs to the PPR family. P subfamily.</text>
</comment>
<dbReference type="AlphaFoldDB" id="A0A3P6DX87"/>
<accession>A0A3P6DX87</accession>
<dbReference type="InterPro" id="IPR002885">
    <property type="entry name" value="PPR_rpt"/>
</dbReference>
<dbReference type="Gene3D" id="1.25.40.10">
    <property type="entry name" value="Tetratricopeptide repeat domain"/>
    <property type="match status" value="1"/>
</dbReference>
<name>A0A3P6DX87_BRAOL</name>
<evidence type="ECO:0000256" key="1">
    <source>
        <dbReference type="ARBA" id="ARBA00007626"/>
    </source>
</evidence>
<dbReference type="Pfam" id="PF01535">
    <property type="entry name" value="PPR"/>
    <property type="match status" value="1"/>
</dbReference>
<protein>
    <submittedName>
        <fullName evidence="3">Uncharacterized protein</fullName>
    </submittedName>
</protein>
<dbReference type="PANTHER" id="PTHR47939:SF5">
    <property type="entry name" value="PENTACOTRIPEPTIDE-REPEAT REGION OF PRORP DOMAIN-CONTAINING PROTEIN"/>
    <property type="match status" value="1"/>
</dbReference>
<keyword evidence="2" id="KW-0677">Repeat</keyword>
<dbReference type="InterPro" id="IPR011990">
    <property type="entry name" value="TPR-like_helical_dom_sf"/>
</dbReference>
<evidence type="ECO:0000313" key="3">
    <source>
        <dbReference type="EMBL" id="VDD28441.1"/>
    </source>
</evidence>
<proteinExistence type="inferred from homology"/>